<evidence type="ECO:0000313" key="2">
    <source>
        <dbReference type="Proteomes" id="UP000612282"/>
    </source>
</evidence>
<sequence length="196" mass="22126">MGLDFTCITLPLDAAPVRAIRADPALWAIADEQPPFTRPWPGEDLPQISRDLLAVVPPGTRWTPRWFSSRNHEQAEYLLDPAAYRAAQTWEQRERTPAYRAIMGVEVFATHATSGQGIRWRCSTATQLAEAADLIDALDVDGARRAYSVTDMHDQGIYKVHESGDTFDDNLRDLRSWADHCRDLSTRSLDLVITLY</sequence>
<proteinExistence type="predicted"/>
<dbReference type="Pfam" id="PF08974">
    <property type="entry name" value="DUF1877"/>
    <property type="match status" value="1"/>
</dbReference>
<dbReference type="InterPro" id="IPR015068">
    <property type="entry name" value="DUF1877"/>
</dbReference>
<dbReference type="Gene3D" id="3.40.1760.10">
    <property type="entry name" value="YfbM-like super family"/>
    <property type="match status" value="1"/>
</dbReference>
<comment type="caution">
    <text evidence="1">The sequence shown here is derived from an EMBL/GenBank/DDBJ whole genome shotgun (WGS) entry which is preliminary data.</text>
</comment>
<organism evidence="1 2">
    <name type="scientific">Actinoplanes couchii</name>
    <dbReference type="NCBI Taxonomy" id="403638"/>
    <lineage>
        <taxon>Bacteria</taxon>
        <taxon>Bacillati</taxon>
        <taxon>Actinomycetota</taxon>
        <taxon>Actinomycetes</taxon>
        <taxon>Micromonosporales</taxon>
        <taxon>Micromonosporaceae</taxon>
        <taxon>Actinoplanes</taxon>
    </lineage>
</organism>
<protein>
    <recommendedName>
        <fullName evidence="3">DUF1877 domain-containing protein</fullName>
    </recommendedName>
</protein>
<dbReference type="Proteomes" id="UP000612282">
    <property type="component" value="Unassembled WGS sequence"/>
</dbReference>
<dbReference type="RefSeq" id="WP_203808590.1">
    <property type="nucleotide sequence ID" value="NZ_BAAAQE010000047.1"/>
</dbReference>
<dbReference type="InterPro" id="IPR035944">
    <property type="entry name" value="YfbM-like_sf"/>
</dbReference>
<accession>A0ABQ3XRK7</accession>
<evidence type="ECO:0008006" key="3">
    <source>
        <dbReference type="Google" id="ProtNLM"/>
    </source>
</evidence>
<evidence type="ECO:0000313" key="1">
    <source>
        <dbReference type="EMBL" id="GID61027.1"/>
    </source>
</evidence>
<keyword evidence="2" id="KW-1185">Reference proteome</keyword>
<dbReference type="EMBL" id="BOMG01000117">
    <property type="protein sequence ID" value="GID61027.1"/>
    <property type="molecule type" value="Genomic_DNA"/>
</dbReference>
<name>A0ABQ3XRK7_9ACTN</name>
<gene>
    <name evidence="1" type="ORF">Aco03nite_094310</name>
</gene>
<reference evidence="1 2" key="1">
    <citation type="submission" date="2021-01" db="EMBL/GenBank/DDBJ databases">
        <title>Whole genome shotgun sequence of Actinoplanes couchii NBRC 106145.</title>
        <authorList>
            <person name="Komaki H."/>
            <person name="Tamura T."/>
        </authorList>
    </citation>
    <scope>NUCLEOTIDE SEQUENCE [LARGE SCALE GENOMIC DNA]</scope>
    <source>
        <strain evidence="1 2">NBRC 106145</strain>
    </source>
</reference>